<keyword evidence="3 6" id="KW-0812">Transmembrane</keyword>
<dbReference type="GO" id="GO:0022857">
    <property type="term" value="F:transmembrane transporter activity"/>
    <property type="evidence" value="ECO:0007669"/>
    <property type="project" value="TreeGrafter"/>
</dbReference>
<evidence type="ECO:0000256" key="5">
    <source>
        <dbReference type="ARBA" id="ARBA00023136"/>
    </source>
</evidence>
<comment type="caution">
    <text evidence="7">The sequence shown here is derived from an EMBL/GenBank/DDBJ whole genome shotgun (WGS) entry which is preliminary data.</text>
</comment>
<dbReference type="PANTHER" id="PTHR23502">
    <property type="entry name" value="MAJOR FACILITATOR SUPERFAMILY"/>
    <property type="match status" value="1"/>
</dbReference>
<sequence length="199" mass="21431">MSLYSLFTWQHSYEFLKGLAVFSKSGDGLVYLGIGVGFLFALVLSAVLSDRLVKQRTKRYGGEPKPEYRLPLLFVGAALAPIGLFLYGWTATKNINWIVPIIGSAFLGAASFTIIMPLLAYLVDAYTPYAASATAAAIVSRSLLGALLPLAENSMYDALGVGWGASLLGFIAVDFAPIPLVCWKFGESIRTSGISQRHL</sequence>
<evidence type="ECO:0000256" key="1">
    <source>
        <dbReference type="ARBA" id="ARBA00004141"/>
    </source>
</evidence>
<dbReference type="InterPro" id="IPR036259">
    <property type="entry name" value="MFS_trans_sf"/>
</dbReference>
<name>A0AA35LX88_9HYPO</name>
<comment type="subcellular location">
    <subcellularLocation>
        <location evidence="1">Membrane</location>
        <topology evidence="1">Multi-pass membrane protein</topology>
    </subcellularLocation>
</comment>
<feature type="transmembrane region" description="Helical" evidence="6">
    <location>
        <begin position="163"/>
        <end position="183"/>
    </location>
</feature>
<evidence type="ECO:0000256" key="2">
    <source>
        <dbReference type="ARBA" id="ARBA00008335"/>
    </source>
</evidence>
<feature type="transmembrane region" description="Helical" evidence="6">
    <location>
        <begin position="129"/>
        <end position="151"/>
    </location>
</feature>
<evidence type="ECO:0000313" key="8">
    <source>
        <dbReference type="Proteomes" id="UP001160390"/>
    </source>
</evidence>
<evidence type="ECO:0000256" key="4">
    <source>
        <dbReference type="ARBA" id="ARBA00022989"/>
    </source>
</evidence>
<dbReference type="SUPFAM" id="SSF103473">
    <property type="entry name" value="MFS general substrate transporter"/>
    <property type="match status" value="1"/>
</dbReference>
<dbReference type="EMBL" id="CABFNP030000754">
    <property type="protein sequence ID" value="CAI6084307.1"/>
    <property type="molecule type" value="Genomic_DNA"/>
</dbReference>
<dbReference type="AlphaFoldDB" id="A0AA35LX88"/>
<comment type="similarity">
    <text evidence="2">Belongs to the major facilitator superfamily.</text>
</comment>
<protein>
    <submittedName>
        <fullName evidence="7">Uncharacterized protein</fullName>
    </submittedName>
</protein>
<evidence type="ECO:0000313" key="7">
    <source>
        <dbReference type="EMBL" id="CAI6084307.1"/>
    </source>
</evidence>
<gene>
    <name evidence="7" type="ORF">CCHLO57077_00004867</name>
</gene>
<dbReference type="GO" id="GO:0016020">
    <property type="term" value="C:membrane"/>
    <property type="evidence" value="ECO:0007669"/>
    <property type="project" value="UniProtKB-SubCell"/>
</dbReference>
<keyword evidence="8" id="KW-1185">Reference proteome</keyword>
<dbReference type="Proteomes" id="UP001160390">
    <property type="component" value="Unassembled WGS sequence"/>
</dbReference>
<evidence type="ECO:0000256" key="6">
    <source>
        <dbReference type="SAM" id="Phobius"/>
    </source>
</evidence>
<keyword evidence="5 6" id="KW-0472">Membrane</keyword>
<feature type="transmembrane region" description="Helical" evidence="6">
    <location>
        <begin position="29"/>
        <end position="49"/>
    </location>
</feature>
<organism evidence="7 8">
    <name type="scientific">Clonostachys chloroleuca</name>
    <dbReference type="NCBI Taxonomy" id="1926264"/>
    <lineage>
        <taxon>Eukaryota</taxon>
        <taxon>Fungi</taxon>
        <taxon>Dikarya</taxon>
        <taxon>Ascomycota</taxon>
        <taxon>Pezizomycotina</taxon>
        <taxon>Sordariomycetes</taxon>
        <taxon>Hypocreomycetidae</taxon>
        <taxon>Hypocreales</taxon>
        <taxon>Bionectriaceae</taxon>
        <taxon>Clonostachys</taxon>
    </lineage>
</organism>
<keyword evidence="4 6" id="KW-1133">Transmembrane helix</keyword>
<proteinExistence type="inferred from homology"/>
<feature type="transmembrane region" description="Helical" evidence="6">
    <location>
        <begin position="70"/>
        <end position="89"/>
    </location>
</feature>
<dbReference type="PANTHER" id="PTHR23502:SF68">
    <property type="entry name" value="MULTIDRUG TRANSPORTER, PUTATIVE (AFU_ORTHOLOGUE AFUA_3G01120)-RELATED"/>
    <property type="match status" value="1"/>
</dbReference>
<accession>A0AA35LX88</accession>
<evidence type="ECO:0000256" key="3">
    <source>
        <dbReference type="ARBA" id="ARBA00022692"/>
    </source>
</evidence>
<dbReference type="Gene3D" id="1.20.1250.20">
    <property type="entry name" value="MFS general substrate transporter like domains"/>
    <property type="match status" value="1"/>
</dbReference>
<reference evidence="7" key="1">
    <citation type="submission" date="2023-01" db="EMBL/GenBank/DDBJ databases">
        <authorList>
            <person name="Piombo E."/>
        </authorList>
    </citation>
    <scope>NUCLEOTIDE SEQUENCE</scope>
</reference>
<feature type="transmembrane region" description="Helical" evidence="6">
    <location>
        <begin position="95"/>
        <end position="122"/>
    </location>
</feature>